<dbReference type="HOGENOM" id="CLU_1815375_0_0_1"/>
<evidence type="ECO:0000313" key="2">
    <source>
        <dbReference type="EMBL" id="EHA17878.1"/>
    </source>
</evidence>
<evidence type="ECO:0000256" key="1">
    <source>
        <dbReference type="SAM" id="MobiDB-lite"/>
    </source>
</evidence>
<evidence type="ECO:0000313" key="3">
    <source>
        <dbReference type="Proteomes" id="UP000009038"/>
    </source>
</evidence>
<organism evidence="2 3">
    <name type="scientific">Aspergillus niger (strain ATCC 1015 / CBS 113.46 / FGSC A1144 / LSHB Ac4 / NCTC 3858a / NRRL 328 / USDA 3528.7)</name>
    <dbReference type="NCBI Taxonomy" id="380704"/>
    <lineage>
        <taxon>Eukaryota</taxon>
        <taxon>Fungi</taxon>
        <taxon>Dikarya</taxon>
        <taxon>Ascomycota</taxon>
        <taxon>Pezizomycotina</taxon>
        <taxon>Eurotiomycetes</taxon>
        <taxon>Eurotiomycetidae</taxon>
        <taxon>Eurotiales</taxon>
        <taxon>Aspergillaceae</taxon>
        <taxon>Aspergillus</taxon>
        <taxon>Aspergillus subgen. Circumdati</taxon>
    </lineage>
</organism>
<comment type="caution">
    <text evidence="2">The sequence shown here is derived from an EMBL/GenBank/DDBJ whole genome shotgun (WGS) entry which is preliminary data.</text>
</comment>
<reference evidence="2 3" key="1">
    <citation type="journal article" date="2011" name="Genome Res.">
        <title>Comparative genomics of citric-acid-producing Aspergillus niger ATCC 1015 versus enzyme-producing CBS 513.88.</title>
        <authorList>
            <person name="Andersen M.R."/>
            <person name="Salazar M.P."/>
            <person name="Schaap P.J."/>
            <person name="van de Vondervoort P.J."/>
            <person name="Culley D."/>
            <person name="Thykaer J."/>
            <person name="Frisvad J.C."/>
            <person name="Nielsen K.F."/>
            <person name="Albang R."/>
            <person name="Albermann K."/>
            <person name="Berka R.M."/>
            <person name="Braus G.H."/>
            <person name="Braus-Stromeyer S.A."/>
            <person name="Corrochano L.M."/>
            <person name="Dai Z."/>
            <person name="van Dijck P.W."/>
            <person name="Hofmann G."/>
            <person name="Lasure L.L."/>
            <person name="Magnuson J.K."/>
            <person name="Menke H."/>
            <person name="Meijer M."/>
            <person name="Meijer S.L."/>
            <person name="Nielsen J.B."/>
            <person name="Nielsen M.L."/>
            <person name="van Ooyen A.J."/>
            <person name="Pel H.J."/>
            <person name="Poulsen L."/>
            <person name="Samson R.A."/>
            <person name="Stam H."/>
            <person name="Tsang A."/>
            <person name="van den Brink J.M."/>
            <person name="Atkins A."/>
            <person name="Aerts A."/>
            <person name="Shapiro H."/>
            <person name="Pangilinan J."/>
            <person name="Salamov A."/>
            <person name="Lou Y."/>
            <person name="Lindquist E."/>
            <person name="Lucas S."/>
            <person name="Grimwood J."/>
            <person name="Grigoriev I.V."/>
            <person name="Kubicek C.P."/>
            <person name="Martinez D."/>
            <person name="van Peij N.N."/>
            <person name="Roubos J.A."/>
            <person name="Nielsen J."/>
            <person name="Baker S.E."/>
        </authorList>
    </citation>
    <scope>NUCLEOTIDE SEQUENCE [LARGE SCALE GENOMIC DNA]</scope>
    <source>
        <strain evidence="3">ATCC 1015 / CBS 113.46 / FGSC A1144 / LSHB Ac4 / NCTC 3858a / NRRL 328 / USDA 3528.7</strain>
    </source>
</reference>
<feature type="region of interest" description="Disordered" evidence="1">
    <location>
        <begin position="58"/>
        <end position="88"/>
    </location>
</feature>
<dbReference type="VEuPathDB" id="FungiDB:ASPNIDRAFT2_38518"/>
<proteinExistence type="predicted"/>
<protein>
    <submittedName>
        <fullName evidence="2">Uncharacterized protein</fullName>
    </submittedName>
</protein>
<dbReference type="EMBL" id="ACJE01000021">
    <property type="protein sequence ID" value="EHA17878.1"/>
    <property type="molecule type" value="Genomic_DNA"/>
</dbReference>
<accession>G3YG79</accession>
<feature type="compositionally biased region" description="Low complexity" evidence="1">
    <location>
        <begin position="66"/>
        <end position="76"/>
    </location>
</feature>
<sequence>MQFVKAPGIYMLSSPDLGWLSAYQDRYSSRIKRQGHKHRVQHPADQNADPAWDLLQEAKRAKSHISSSSSSSSSSSRPKAPNSRVLPRGCLLAYKPDSPRGGARYTLLDGSLILSRICPAALLVHYDREGMIFSAGCAAVFS</sequence>
<name>G3YG79_ASPNA</name>
<gene>
    <name evidence="2" type="ORF">ASPNIDRAFT_38518</name>
</gene>
<dbReference type="AlphaFoldDB" id="G3YG79"/>
<dbReference type="Proteomes" id="UP000009038">
    <property type="component" value="Unassembled WGS sequence"/>
</dbReference>
<feature type="compositionally biased region" description="Basic residues" evidence="1">
    <location>
        <begin position="32"/>
        <end position="41"/>
    </location>
</feature>
<feature type="region of interest" description="Disordered" evidence="1">
    <location>
        <begin position="32"/>
        <end position="51"/>
    </location>
</feature>